<dbReference type="OrthoDB" id="412018at2759"/>
<name>A0A9P0K059_ACAOB</name>
<evidence type="ECO:0000313" key="2">
    <source>
        <dbReference type="Proteomes" id="UP001152888"/>
    </source>
</evidence>
<dbReference type="EMBL" id="CAKOFQ010006708">
    <property type="protein sequence ID" value="CAH1963527.1"/>
    <property type="molecule type" value="Genomic_DNA"/>
</dbReference>
<protein>
    <submittedName>
        <fullName evidence="1">Uncharacterized protein</fullName>
    </submittedName>
</protein>
<proteinExistence type="predicted"/>
<dbReference type="InterPro" id="IPR036526">
    <property type="entry name" value="C-N_Hydrolase_sf"/>
</dbReference>
<evidence type="ECO:0000313" key="1">
    <source>
        <dbReference type="EMBL" id="CAH1963527.1"/>
    </source>
</evidence>
<sequence>MAEIQEFDSIEEILEKLPKNECDTVKRVLYGKGTDDLNLPQKPNALSEKYNIQLLGCRFSCNKEELRPPRIVRVGLFQHKTPLPTWSAIKEMREAVFKMASEALEVAALSGVNVFCFQEAWSKYNKAFFASEAILMFFKHPAMKLILNFVIVITFCQVSLSSTHDYIHANRSHLQEY</sequence>
<dbReference type="Proteomes" id="UP001152888">
    <property type="component" value="Unassembled WGS sequence"/>
</dbReference>
<dbReference type="AlphaFoldDB" id="A0A9P0K059"/>
<keyword evidence="2" id="KW-1185">Reference proteome</keyword>
<comment type="caution">
    <text evidence="1">The sequence shown here is derived from an EMBL/GenBank/DDBJ whole genome shotgun (WGS) entry which is preliminary data.</text>
</comment>
<organism evidence="1 2">
    <name type="scientific">Acanthoscelides obtectus</name>
    <name type="common">Bean weevil</name>
    <name type="synonym">Bruchus obtectus</name>
    <dbReference type="NCBI Taxonomy" id="200917"/>
    <lineage>
        <taxon>Eukaryota</taxon>
        <taxon>Metazoa</taxon>
        <taxon>Ecdysozoa</taxon>
        <taxon>Arthropoda</taxon>
        <taxon>Hexapoda</taxon>
        <taxon>Insecta</taxon>
        <taxon>Pterygota</taxon>
        <taxon>Neoptera</taxon>
        <taxon>Endopterygota</taxon>
        <taxon>Coleoptera</taxon>
        <taxon>Polyphaga</taxon>
        <taxon>Cucujiformia</taxon>
        <taxon>Chrysomeloidea</taxon>
        <taxon>Chrysomelidae</taxon>
        <taxon>Bruchinae</taxon>
        <taxon>Bruchini</taxon>
        <taxon>Acanthoscelides</taxon>
    </lineage>
</organism>
<gene>
    <name evidence="1" type="ORF">ACAOBT_LOCUS5245</name>
</gene>
<reference evidence="1" key="1">
    <citation type="submission" date="2022-03" db="EMBL/GenBank/DDBJ databases">
        <authorList>
            <person name="Sayadi A."/>
        </authorList>
    </citation>
    <scope>NUCLEOTIDE SEQUENCE</scope>
</reference>
<accession>A0A9P0K059</accession>
<dbReference type="Gene3D" id="3.60.110.10">
    <property type="entry name" value="Carbon-nitrogen hydrolase"/>
    <property type="match status" value="1"/>
</dbReference>